<keyword evidence="2" id="KW-0378">Hydrolase</keyword>
<dbReference type="InterPro" id="IPR036412">
    <property type="entry name" value="HAD-like_sf"/>
</dbReference>
<dbReference type="InterPro" id="IPR052550">
    <property type="entry name" value="Pyrimidine_5'-ntase_YjjG"/>
</dbReference>
<evidence type="ECO:0000313" key="2">
    <source>
        <dbReference type="EMBL" id="STX63572.1"/>
    </source>
</evidence>
<dbReference type="EC" id="3.1.3.5" evidence="2"/>
<accession>A0A378K1K5</accession>
<dbReference type="GO" id="GO:0008253">
    <property type="term" value="F:5'-nucleotidase activity"/>
    <property type="evidence" value="ECO:0007669"/>
    <property type="project" value="UniProtKB-EC"/>
</dbReference>
<dbReference type="AlphaFoldDB" id="A0A378K1K5"/>
<dbReference type="SUPFAM" id="SSF56784">
    <property type="entry name" value="HAD-like"/>
    <property type="match status" value="1"/>
</dbReference>
<evidence type="ECO:0000313" key="3">
    <source>
        <dbReference type="Proteomes" id="UP000054985"/>
    </source>
</evidence>
<sequence>MDHKNILEEKRLGDYSWILFDADETLFHFDAFRGLGLMFSGFGMTFTRQDYEEYERINKPLWVDYQNGAINAQQLQHRRFAPWADKLEVSAQHLNSTYMAVMAEICTPLDGAVSLLNAVKGQYQLGIITNGFTELQQARLDRTGFKDHFELIVISEEVGHAKPHPQIFEHTLYRMGNPSRDQVLMVGDNPDSDILGGLNAGLHTCWLNTQNKAAPEGITPHFEVSSLKELERMLVRYE</sequence>
<dbReference type="NCBIfam" id="TIGR01549">
    <property type="entry name" value="HAD-SF-IA-v1"/>
    <property type="match status" value="1"/>
</dbReference>
<dbReference type="PANTHER" id="PTHR47478:SF1">
    <property type="entry name" value="PYRIMIDINE 5'-NUCLEOTIDASE YJJG"/>
    <property type="match status" value="1"/>
</dbReference>
<dbReference type="NCBIfam" id="NF006976">
    <property type="entry name" value="PRK09449.1"/>
    <property type="match status" value="1"/>
</dbReference>
<gene>
    <name evidence="2" type="primary">yjjG</name>
    <name evidence="1" type="ORF">Lmor_3102</name>
    <name evidence="2" type="ORF">NCTC12239_02520</name>
</gene>
<reference evidence="1 3" key="1">
    <citation type="submission" date="2015-11" db="EMBL/GenBank/DDBJ databases">
        <title>Genomic analysis of 38 Legionella species identifies large and diverse effector repertoires.</title>
        <authorList>
            <person name="Burstein D."/>
            <person name="Amaro F."/>
            <person name="Zusman T."/>
            <person name="Lifshitz Z."/>
            <person name="Cohen O."/>
            <person name="Gilbert J.A."/>
            <person name="Pupko T."/>
            <person name="Shuman H.A."/>
            <person name="Segal G."/>
        </authorList>
    </citation>
    <scope>NUCLEOTIDE SEQUENCE [LARGE SCALE GENOMIC DNA]</scope>
    <source>
        <strain evidence="1 3">ATCC 43877</strain>
    </source>
</reference>
<evidence type="ECO:0000313" key="1">
    <source>
        <dbReference type="EMBL" id="KTD30995.1"/>
    </source>
</evidence>
<dbReference type="EMBL" id="LNYN01000042">
    <property type="protein sequence ID" value="KTD30995.1"/>
    <property type="molecule type" value="Genomic_DNA"/>
</dbReference>
<dbReference type="InterPro" id="IPR011951">
    <property type="entry name" value="HAD-SF_hydro_IA_YjjG/PynA"/>
</dbReference>
<name>A0A378K1K5_9GAMM</name>
<protein>
    <submittedName>
        <fullName evidence="2">Haloacid dehalogenase</fullName>
        <ecNumber evidence="2">3.1.3.5</ecNumber>
    </submittedName>
</protein>
<keyword evidence="3" id="KW-1185">Reference proteome</keyword>
<dbReference type="Proteomes" id="UP000054985">
    <property type="component" value="Unassembled WGS sequence"/>
</dbReference>
<dbReference type="PRINTS" id="PR00413">
    <property type="entry name" value="HADHALOGNASE"/>
</dbReference>
<dbReference type="Proteomes" id="UP000254040">
    <property type="component" value="Unassembled WGS sequence"/>
</dbReference>
<dbReference type="SFLD" id="SFLDS00003">
    <property type="entry name" value="Haloacid_Dehalogenase"/>
    <property type="match status" value="1"/>
</dbReference>
<organism evidence="2 4">
    <name type="scientific">Legionella moravica</name>
    <dbReference type="NCBI Taxonomy" id="39962"/>
    <lineage>
        <taxon>Bacteria</taxon>
        <taxon>Pseudomonadati</taxon>
        <taxon>Pseudomonadota</taxon>
        <taxon>Gammaproteobacteria</taxon>
        <taxon>Legionellales</taxon>
        <taxon>Legionellaceae</taxon>
        <taxon>Legionella</taxon>
    </lineage>
</organism>
<dbReference type="EMBL" id="UGOG01000001">
    <property type="protein sequence ID" value="STX63572.1"/>
    <property type="molecule type" value="Genomic_DNA"/>
</dbReference>
<dbReference type="OrthoDB" id="148966at2"/>
<reference evidence="2 4" key="2">
    <citation type="submission" date="2018-06" db="EMBL/GenBank/DDBJ databases">
        <authorList>
            <consortium name="Pathogen Informatics"/>
            <person name="Doyle S."/>
        </authorList>
    </citation>
    <scope>NUCLEOTIDE SEQUENCE [LARGE SCALE GENOMIC DNA]</scope>
    <source>
        <strain evidence="2 4">NCTC12239</strain>
    </source>
</reference>
<dbReference type="InterPro" id="IPR023198">
    <property type="entry name" value="PGP-like_dom2"/>
</dbReference>
<evidence type="ECO:0000313" key="4">
    <source>
        <dbReference type="Proteomes" id="UP000254040"/>
    </source>
</evidence>
<dbReference type="SFLD" id="SFLDG01135">
    <property type="entry name" value="C1.5.6:_HAD__Beta-PGM__Phospha"/>
    <property type="match status" value="1"/>
</dbReference>
<dbReference type="Pfam" id="PF00702">
    <property type="entry name" value="Hydrolase"/>
    <property type="match status" value="1"/>
</dbReference>
<dbReference type="InterPro" id="IPR023214">
    <property type="entry name" value="HAD_sf"/>
</dbReference>
<dbReference type="RefSeq" id="WP_035922231.1">
    <property type="nucleotide sequence ID" value="NZ_CAAAJG010000017.1"/>
</dbReference>
<proteinExistence type="predicted"/>
<dbReference type="NCBIfam" id="TIGR02254">
    <property type="entry name" value="YjjG_YfnB"/>
    <property type="match status" value="1"/>
</dbReference>
<dbReference type="Gene3D" id="1.10.150.240">
    <property type="entry name" value="Putative phosphatase, domain 2"/>
    <property type="match status" value="1"/>
</dbReference>
<dbReference type="NCBIfam" id="TIGR01509">
    <property type="entry name" value="HAD-SF-IA-v3"/>
    <property type="match status" value="1"/>
</dbReference>
<dbReference type="SFLD" id="SFLDG01129">
    <property type="entry name" value="C1.5:_HAD__Beta-PGM__Phosphata"/>
    <property type="match status" value="1"/>
</dbReference>
<dbReference type="CDD" id="cd04305">
    <property type="entry name" value="HAD_Neu5Ac-Pase_like"/>
    <property type="match status" value="1"/>
</dbReference>
<dbReference type="PANTHER" id="PTHR47478">
    <property type="match status" value="1"/>
</dbReference>
<dbReference type="Gene3D" id="3.40.50.1000">
    <property type="entry name" value="HAD superfamily/HAD-like"/>
    <property type="match status" value="1"/>
</dbReference>
<dbReference type="STRING" id="39962.Lmor_3102"/>
<dbReference type="InterPro" id="IPR006439">
    <property type="entry name" value="HAD-SF_hydro_IA"/>
</dbReference>